<proteinExistence type="predicted"/>
<dbReference type="PROSITE" id="PS51257">
    <property type="entry name" value="PROKAR_LIPOPROTEIN"/>
    <property type="match status" value="1"/>
</dbReference>
<evidence type="ECO:0000313" key="2">
    <source>
        <dbReference type="Proteomes" id="UP000009096"/>
    </source>
</evidence>
<evidence type="ECO:0000313" key="1">
    <source>
        <dbReference type="EMBL" id="EWG43919.1"/>
    </source>
</evidence>
<protein>
    <submittedName>
        <fullName evidence="1">Uncharacterized protein</fullName>
    </submittedName>
</protein>
<dbReference type="GeneID" id="30063189"/>
<dbReference type="Proteomes" id="UP000009096">
    <property type="component" value="Chromosome 3"/>
</dbReference>
<dbReference type="RefSeq" id="XP_018750110.1">
    <property type="nucleotide sequence ID" value="XM_018893277.1"/>
</dbReference>
<dbReference type="EMBL" id="DS022247">
    <property type="protein sequence ID" value="EWG43919.1"/>
    <property type="molecule type" value="Genomic_DNA"/>
</dbReference>
<keyword evidence="2" id="KW-1185">Reference proteome</keyword>
<accession>W7M8Z1</accession>
<name>W7M8Z1_GIBM7</name>
<reference evidence="1 2" key="1">
    <citation type="journal article" date="2010" name="Nature">
        <title>Comparative genomics reveals mobile pathogenicity chromosomes in Fusarium.</title>
        <authorList>
            <person name="Ma L.J."/>
            <person name="van der Does H.C."/>
            <person name="Borkovich K.A."/>
            <person name="Coleman J.J."/>
            <person name="Daboussi M.J."/>
            <person name="Di Pietro A."/>
            <person name="Dufresne M."/>
            <person name="Freitag M."/>
            <person name="Grabherr M."/>
            <person name="Henrissat B."/>
            <person name="Houterman P.M."/>
            <person name="Kang S."/>
            <person name="Shim W.B."/>
            <person name="Woloshuk C."/>
            <person name="Xie X."/>
            <person name="Xu J.R."/>
            <person name="Antoniw J."/>
            <person name="Baker S.E."/>
            <person name="Bluhm B.H."/>
            <person name="Breakspear A."/>
            <person name="Brown D.W."/>
            <person name="Butchko R.A."/>
            <person name="Chapman S."/>
            <person name="Coulson R."/>
            <person name="Coutinho P.M."/>
            <person name="Danchin E.G."/>
            <person name="Diener A."/>
            <person name="Gale L.R."/>
            <person name="Gardiner D.M."/>
            <person name="Goff S."/>
            <person name="Hammond-Kosack K.E."/>
            <person name="Hilburn K."/>
            <person name="Hua-Van A."/>
            <person name="Jonkers W."/>
            <person name="Kazan K."/>
            <person name="Kodira C.D."/>
            <person name="Koehrsen M."/>
            <person name="Kumar L."/>
            <person name="Lee Y.H."/>
            <person name="Li L."/>
            <person name="Manners J.M."/>
            <person name="Miranda-Saavedra D."/>
            <person name="Mukherjee M."/>
            <person name="Park G."/>
            <person name="Park J."/>
            <person name="Park S.Y."/>
            <person name="Proctor R.H."/>
            <person name="Regev A."/>
            <person name="Ruiz-Roldan M.C."/>
            <person name="Sain D."/>
            <person name="Sakthikumar S."/>
            <person name="Sykes S."/>
            <person name="Schwartz D.C."/>
            <person name="Turgeon B.G."/>
            <person name="Wapinski I."/>
            <person name="Yoder O."/>
            <person name="Young S."/>
            <person name="Zeng Q."/>
            <person name="Zhou S."/>
            <person name="Galagan J."/>
            <person name="Cuomo C.A."/>
            <person name="Kistler H.C."/>
            <person name="Rep M."/>
        </authorList>
    </citation>
    <scope>NUCLEOTIDE SEQUENCE [LARGE SCALE GENOMIC DNA]</scope>
    <source>
        <strain evidence="2">M3125 / FGSC 7600</strain>
    </source>
</reference>
<gene>
    <name evidence="1" type="ORF">FVEG_05178</name>
</gene>
<dbReference type="AlphaFoldDB" id="W7M8Z1"/>
<dbReference type="KEGG" id="fvr:FVEG_05178"/>
<organism evidence="1 2">
    <name type="scientific">Gibberella moniliformis (strain M3125 / FGSC 7600)</name>
    <name type="common">Maize ear and stalk rot fungus</name>
    <name type="synonym">Fusarium verticillioides</name>
    <dbReference type="NCBI Taxonomy" id="334819"/>
    <lineage>
        <taxon>Eukaryota</taxon>
        <taxon>Fungi</taxon>
        <taxon>Dikarya</taxon>
        <taxon>Ascomycota</taxon>
        <taxon>Pezizomycotina</taxon>
        <taxon>Sordariomycetes</taxon>
        <taxon>Hypocreomycetidae</taxon>
        <taxon>Hypocreales</taxon>
        <taxon>Nectriaceae</taxon>
        <taxon>Fusarium</taxon>
        <taxon>Fusarium fujikuroi species complex</taxon>
    </lineage>
</organism>
<dbReference type="VEuPathDB" id="FungiDB:FVEG_05178"/>
<dbReference type="HOGENOM" id="CLU_3224671_0_0_1"/>
<sequence length="44" mass="4774">MKIIPTSVQFFACLCVLISACASLLELLPFLFESSAPTTDHVLC</sequence>